<evidence type="ECO:0000256" key="5">
    <source>
        <dbReference type="ARBA" id="ARBA00022692"/>
    </source>
</evidence>
<dbReference type="InterPro" id="IPR038731">
    <property type="entry name" value="RgtA/B/C-like"/>
</dbReference>
<evidence type="ECO:0000259" key="9">
    <source>
        <dbReference type="Pfam" id="PF13231"/>
    </source>
</evidence>
<keyword evidence="7 8" id="KW-0472">Membrane</keyword>
<dbReference type="GO" id="GO:0016763">
    <property type="term" value="F:pentosyltransferase activity"/>
    <property type="evidence" value="ECO:0007669"/>
    <property type="project" value="TreeGrafter"/>
</dbReference>
<name>A0A1F5MKF9_9BACT</name>
<dbReference type="PANTHER" id="PTHR33908:SF11">
    <property type="entry name" value="MEMBRANE PROTEIN"/>
    <property type="match status" value="1"/>
</dbReference>
<feature type="transmembrane region" description="Helical" evidence="8">
    <location>
        <begin position="270"/>
        <end position="288"/>
    </location>
</feature>
<dbReference type="InterPro" id="IPR050297">
    <property type="entry name" value="LipidA_mod_glycosyltrf_83"/>
</dbReference>
<protein>
    <recommendedName>
        <fullName evidence="9">Glycosyltransferase RgtA/B/C/D-like domain-containing protein</fullName>
    </recommendedName>
</protein>
<evidence type="ECO:0000313" key="10">
    <source>
        <dbReference type="EMBL" id="OGE65799.1"/>
    </source>
</evidence>
<feature type="transmembrane region" description="Helical" evidence="8">
    <location>
        <begin position="347"/>
        <end position="364"/>
    </location>
</feature>
<dbReference type="AlphaFoldDB" id="A0A1F5MKF9"/>
<dbReference type="GO" id="GO:0005886">
    <property type="term" value="C:plasma membrane"/>
    <property type="evidence" value="ECO:0007669"/>
    <property type="project" value="UniProtKB-SubCell"/>
</dbReference>
<evidence type="ECO:0000313" key="11">
    <source>
        <dbReference type="Proteomes" id="UP000178017"/>
    </source>
</evidence>
<evidence type="ECO:0000256" key="6">
    <source>
        <dbReference type="ARBA" id="ARBA00022989"/>
    </source>
</evidence>
<keyword evidence="2" id="KW-1003">Cell membrane</keyword>
<evidence type="ECO:0000256" key="4">
    <source>
        <dbReference type="ARBA" id="ARBA00022679"/>
    </source>
</evidence>
<reference evidence="10 11" key="1">
    <citation type="journal article" date="2016" name="Nat. Commun.">
        <title>Thousands of microbial genomes shed light on interconnected biogeochemical processes in an aquifer system.</title>
        <authorList>
            <person name="Anantharaman K."/>
            <person name="Brown C.T."/>
            <person name="Hug L.A."/>
            <person name="Sharon I."/>
            <person name="Castelle C.J."/>
            <person name="Probst A.J."/>
            <person name="Thomas B.C."/>
            <person name="Singh A."/>
            <person name="Wilkins M.J."/>
            <person name="Karaoz U."/>
            <person name="Brodie E.L."/>
            <person name="Williams K.H."/>
            <person name="Hubbard S.S."/>
            <person name="Banfield J.F."/>
        </authorList>
    </citation>
    <scope>NUCLEOTIDE SEQUENCE [LARGE SCALE GENOMIC DNA]</scope>
</reference>
<keyword evidence="5 8" id="KW-0812">Transmembrane</keyword>
<feature type="transmembrane region" description="Helical" evidence="8">
    <location>
        <begin position="204"/>
        <end position="225"/>
    </location>
</feature>
<evidence type="ECO:0000256" key="2">
    <source>
        <dbReference type="ARBA" id="ARBA00022475"/>
    </source>
</evidence>
<evidence type="ECO:0000256" key="1">
    <source>
        <dbReference type="ARBA" id="ARBA00004651"/>
    </source>
</evidence>
<proteinExistence type="predicted"/>
<dbReference type="GO" id="GO:0009103">
    <property type="term" value="P:lipopolysaccharide biosynthetic process"/>
    <property type="evidence" value="ECO:0007669"/>
    <property type="project" value="UniProtKB-ARBA"/>
</dbReference>
<gene>
    <name evidence="10" type="ORF">A3B49_01640</name>
</gene>
<sequence length="509" mass="58006">MRWIGKNKLLLLILFLISALYFALRLPNLTLQPIFADEAIYIRWAQIMKSEPTLRFLPLSDGKTPLFMWAMIPFFKIFEDPLFAGRFLSVLSGFFTLLGISFIGWRFFNARVGLLGALLIAVTPYIVFFDRMALVDSMLTVFTVWSLALGLLLIQSPRWDLAMLLGYLMGGGLLTKPSGVFNLISLPATILTFNWLGVNKEGKLVRIFFTWGVAVIITLIIYNILRLGPGFTTMNSRNQDYIFLPQEIKDRIWDPFIPHFRDISEWWPKLLTLPILMMGAIGVSWGIVSRNKHVLSILVWTLVPLIVQMMFLRTFTTRYILFSIPPLLLLTAWGVDQLCQRFKKYNLRFMILGAGILAVLPLILDYQLLTNPFEADLPRESKRGYFEEWTAGYGLDEVAKFLIIEAKKESIVVGTEGSFGTLPDGLEIYLDKYHHLTDNNHKISVVGGKATISAQLKQAALDHPTYYVANRAKNFPVPSELRLLKEYPKVIGPTLPQEAIMLFKVIPSR</sequence>
<comment type="subcellular location">
    <subcellularLocation>
        <location evidence="1">Cell membrane</location>
        <topology evidence="1">Multi-pass membrane protein</topology>
    </subcellularLocation>
</comment>
<evidence type="ECO:0000256" key="7">
    <source>
        <dbReference type="ARBA" id="ARBA00023136"/>
    </source>
</evidence>
<feature type="transmembrane region" description="Helical" evidence="8">
    <location>
        <begin position="319"/>
        <end position="335"/>
    </location>
</feature>
<keyword evidence="3" id="KW-0328">Glycosyltransferase</keyword>
<feature type="transmembrane region" description="Helical" evidence="8">
    <location>
        <begin position="83"/>
        <end position="105"/>
    </location>
</feature>
<feature type="domain" description="Glycosyltransferase RgtA/B/C/D-like" evidence="9">
    <location>
        <begin position="63"/>
        <end position="220"/>
    </location>
</feature>
<evidence type="ECO:0000256" key="3">
    <source>
        <dbReference type="ARBA" id="ARBA00022676"/>
    </source>
</evidence>
<feature type="transmembrane region" description="Helical" evidence="8">
    <location>
        <begin position="294"/>
        <end position="312"/>
    </location>
</feature>
<comment type="caution">
    <text evidence="10">The sequence shown here is derived from an EMBL/GenBank/DDBJ whole genome shotgun (WGS) entry which is preliminary data.</text>
</comment>
<keyword evidence="6 8" id="KW-1133">Transmembrane helix</keyword>
<evidence type="ECO:0000256" key="8">
    <source>
        <dbReference type="SAM" id="Phobius"/>
    </source>
</evidence>
<organism evidence="10 11">
    <name type="scientific">Candidatus Daviesbacteria bacterium RIFCSPLOWO2_01_FULL_40_24</name>
    <dbReference type="NCBI Taxonomy" id="1797787"/>
    <lineage>
        <taxon>Bacteria</taxon>
        <taxon>Candidatus Daviesiibacteriota</taxon>
    </lineage>
</organism>
<feature type="transmembrane region" description="Helical" evidence="8">
    <location>
        <begin position="112"/>
        <end position="128"/>
    </location>
</feature>
<dbReference type="EMBL" id="MFDO01000006">
    <property type="protein sequence ID" value="OGE65799.1"/>
    <property type="molecule type" value="Genomic_DNA"/>
</dbReference>
<keyword evidence="4" id="KW-0808">Transferase</keyword>
<dbReference type="Pfam" id="PF13231">
    <property type="entry name" value="PMT_2"/>
    <property type="match status" value="1"/>
</dbReference>
<dbReference type="PANTHER" id="PTHR33908">
    <property type="entry name" value="MANNOSYLTRANSFERASE YKCB-RELATED"/>
    <property type="match status" value="1"/>
</dbReference>
<dbReference type="Proteomes" id="UP000178017">
    <property type="component" value="Unassembled WGS sequence"/>
</dbReference>
<accession>A0A1F5MKF9</accession>